<protein>
    <submittedName>
        <fullName evidence="1">Uncharacterized protein</fullName>
    </submittedName>
</protein>
<accession>A0AAV4SEV6</accession>
<organism evidence="1 2">
    <name type="scientific">Caerostris darwini</name>
    <dbReference type="NCBI Taxonomy" id="1538125"/>
    <lineage>
        <taxon>Eukaryota</taxon>
        <taxon>Metazoa</taxon>
        <taxon>Ecdysozoa</taxon>
        <taxon>Arthropoda</taxon>
        <taxon>Chelicerata</taxon>
        <taxon>Arachnida</taxon>
        <taxon>Araneae</taxon>
        <taxon>Araneomorphae</taxon>
        <taxon>Entelegynae</taxon>
        <taxon>Araneoidea</taxon>
        <taxon>Araneidae</taxon>
        <taxon>Caerostris</taxon>
    </lineage>
</organism>
<reference evidence="1 2" key="1">
    <citation type="submission" date="2021-06" db="EMBL/GenBank/DDBJ databases">
        <title>Caerostris darwini draft genome.</title>
        <authorList>
            <person name="Kono N."/>
            <person name="Arakawa K."/>
        </authorList>
    </citation>
    <scope>NUCLEOTIDE SEQUENCE [LARGE SCALE GENOMIC DNA]</scope>
</reference>
<dbReference type="AlphaFoldDB" id="A0AAV4SEV6"/>
<evidence type="ECO:0000313" key="1">
    <source>
        <dbReference type="EMBL" id="GIY30957.1"/>
    </source>
</evidence>
<proteinExistence type="predicted"/>
<dbReference type="Proteomes" id="UP001054837">
    <property type="component" value="Unassembled WGS sequence"/>
</dbReference>
<name>A0AAV4SEV6_9ARAC</name>
<sequence length="98" mass="10890">MTSHPPLLLSWSLPDFYHSCHPPSPLFLPPFSSFLPPPHSSPPSPLFNASCVLRRCQLHLHIFVSKMSGCCAEVPPSESFLVKMKSTSSEGFDIRQNP</sequence>
<gene>
    <name evidence="1" type="ORF">CDAR_609541</name>
</gene>
<comment type="caution">
    <text evidence="1">The sequence shown here is derived from an EMBL/GenBank/DDBJ whole genome shotgun (WGS) entry which is preliminary data.</text>
</comment>
<evidence type="ECO:0000313" key="2">
    <source>
        <dbReference type="Proteomes" id="UP001054837"/>
    </source>
</evidence>
<keyword evidence="2" id="KW-1185">Reference proteome</keyword>
<dbReference type="EMBL" id="BPLQ01007580">
    <property type="protein sequence ID" value="GIY30957.1"/>
    <property type="molecule type" value="Genomic_DNA"/>
</dbReference>